<proteinExistence type="predicted"/>
<protein>
    <submittedName>
        <fullName evidence="1">Uncharacterized protein</fullName>
    </submittedName>
</protein>
<dbReference type="EMBL" id="JABTEG010000001">
    <property type="protein sequence ID" value="KAG4306370.1"/>
    <property type="molecule type" value="Genomic_DNA"/>
</dbReference>
<comment type="caution">
    <text evidence="1">The sequence shown here is derived from an EMBL/GenBank/DDBJ whole genome shotgun (WGS) entry which is preliminary data.</text>
</comment>
<name>A0ACB7CGN3_9ASCO</name>
<organism evidence="1 2">
    <name type="scientific">Pneumocystis oryctolagi</name>
    <dbReference type="NCBI Taxonomy" id="42067"/>
    <lineage>
        <taxon>Eukaryota</taxon>
        <taxon>Fungi</taxon>
        <taxon>Dikarya</taxon>
        <taxon>Ascomycota</taxon>
        <taxon>Taphrinomycotina</taxon>
        <taxon>Pneumocystomycetes</taxon>
        <taxon>Pneumocystaceae</taxon>
        <taxon>Pneumocystis</taxon>
    </lineage>
</organism>
<accession>A0ACB7CGN3</accession>
<gene>
    <name evidence="1" type="ORF">PORY_000358</name>
</gene>
<evidence type="ECO:0000313" key="2">
    <source>
        <dbReference type="Proteomes" id="UP000768646"/>
    </source>
</evidence>
<dbReference type="Proteomes" id="UP000768646">
    <property type="component" value="Unassembled WGS sequence"/>
</dbReference>
<sequence length="443" mass="51921">MYFEQKYNLTEEIMTSFPLHVEYGDSDILKLYPPELSLHSVQIVFRHGERTPIFPSFKIPNFPIKWNICHSVDRFFSAVKIANSEVLNDQNWEYLKYKRKVEISGKNSSFERIEDDGVCMMGELTDIGRESTLNLGKKLRKLYVYQLSFLPEFISKSSEIYIRTSDISRTLESAQQVFSGLYPSKFRKPTFHAEFGVRELFNENIFPNDHQCKRLHKLLNGFVDLASKTWDPILASRVSEKLSKYINDKVSIKGPVHVFQLYDIICTAIGNGIRIPDELYDEELRKDLESASISEWFDGYRDNLEIRKLGIGPFLGELRNNFVESKKNINDERKFFLYGAHDTTLGSILQSLDCFDRRWPPYTSHIAFELFRKSPKSYFRSFFQNDEWYVRLRYNDVPVVIPECKKKGKHLDGNESFCTFEAFQDVVSKMVPKDWDKECSVEL</sequence>
<reference evidence="1 2" key="1">
    <citation type="journal article" date="2021" name="Commun. Biol.">
        <title>Genomic insights into the host specific adaptation of the Pneumocystis genus.</title>
        <authorList>
            <person name="Cisse O.H."/>
            <person name="Ma L."/>
            <person name="Dekker J.P."/>
            <person name="Khil P.P."/>
            <person name="Youn J.-H."/>
            <person name="Brenchley J.M."/>
            <person name="Blair R."/>
            <person name="Pahar B."/>
            <person name="Chabe M."/>
            <person name="Van Rompay K.K.A."/>
            <person name="Keesler R."/>
            <person name="Sukura A."/>
            <person name="Hirsch V."/>
            <person name="Kutty G."/>
            <person name="Liu Y."/>
            <person name="Peng L."/>
            <person name="Chen J."/>
            <person name="Song J."/>
            <person name="Weissenbacher-Lang C."/>
            <person name="Xu J."/>
            <person name="Upham N.S."/>
            <person name="Stajich J.E."/>
            <person name="Cuomo C.A."/>
            <person name="Cushion M.T."/>
            <person name="Kovacs J.A."/>
        </authorList>
    </citation>
    <scope>NUCLEOTIDE SEQUENCE [LARGE SCALE GENOMIC DNA]</scope>
    <source>
        <strain evidence="1 2">RABM</strain>
    </source>
</reference>
<keyword evidence="2" id="KW-1185">Reference proteome</keyword>
<evidence type="ECO:0000313" key="1">
    <source>
        <dbReference type="EMBL" id="KAG4306370.1"/>
    </source>
</evidence>